<dbReference type="InterPro" id="IPR009057">
    <property type="entry name" value="Homeodomain-like_sf"/>
</dbReference>
<sequence>MEDSRSKILNASAQLFVKNGFDGTSVRQIAKAAGVNIAMISYYFKSKEGVLVDLINQTSNKMQEKTKHIKDLDLEPRERISLLFRTYVDHFVDHDLVSYVFGTELSLNRNQTIVDLILAIISRSNDYIYNCIKACKPDLDDDICRMLPVMVMGMVNKALSTPRAMDIALGNTSFSSQNTNEIRRYLHLFVQDYLDLQLGKSN</sequence>
<dbReference type="InterPro" id="IPR023772">
    <property type="entry name" value="DNA-bd_HTH_TetR-type_CS"/>
</dbReference>
<evidence type="ECO:0000256" key="4">
    <source>
        <dbReference type="PROSITE-ProRule" id="PRU00335"/>
    </source>
</evidence>
<proteinExistence type="predicted"/>
<protein>
    <submittedName>
        <fullName evidence="6">TetR/AcrR family transcriptional regulator</fullName>
    </submittedName>
</protein>
<dbReference type="OrthoDB" id="9787680at2"/>
<feature type="DNA-binding region" description="H-T-H motif" evidence="4">
    <location>
        <begin position="25"/>
        <end position="44"/>
    </location>
</feature>
<dbReference type="PROSITE" id="PS01081">
    <property type="entry name" value="HTH_TETR_1"/>
    <property type="match status" value="1"/>
</dbReference>
<reference evidence="6 7" key="1">
    <citation type="submission" date="2019-01" db="EMBL/GenBank/DDBJ databases">
        <title>Ancylomarina salipaludis sp. nov., isolated from a salt marsh.</title>
        <authorList>
            <person name="Yoon J.-H."/>
        </authorList>
    </citation>
    <scope>NUCLEOTIDE SEQUENCE [LARGE SCALE GENOMIC DNA]</scope>
    <source>
        <strain evidence="6 7">SHSM-M15</strain>
    </source>
</reference>
<dbReference type="RefSeq" id="WP_129254188.1">
    <property type="nucleotide sequence ID" value="NZ_SAXA01000006.1"/>
</dbReference>
<evidence type="ECO:0000259" key="5">
    <source>
        <dbReference type="PROSITE" id="PS50977"/>
    </source>
</evidence>
<evidence type="ECO:0000256" key="2">
    <source>
        <dbReference type="ARBA" id="ARBA00023125"/>
    </source>
</evidence>
<gene>
    <name evidence="6" type="ORF">EO244_08235</name>
</gene>
<dbReference type="PRINTS" id="PR00455">
    <property type="entry name" value="HTHTETR"/>
</dbReference>
<dbReference type="GO" id="GO:0003700">
    <property type="term" value="F:DNA-binding transcription factor activity"/>
    <property type="evidence" value="ECO:0007669"/>
    <property type="project" value="TreeGrafter"/>
</dbReference>
<evidence type="ECO:0000256" key="3">
    <source>
        <dbReference type="ARBA" id="ARBA00023163"/>
    </source>
</evidence>
<name>A0A4Q1JLQ2_9BACT</name>
<dbReference type="AlphaFoldDB" id="A0A4Q1JLQ2"/>
<keyword evidence="7" id="KW-1185">Reference proteome</keyword>
<dbReference type="PANTHER" id="PTHR30055">
    <property type="entry name" value="HTH-TYPE TRANSCRIPTIONAL REGULATOR RUTR"/>
    <property type="match status" value="1"/>
</dbReference>
<dbReference type="GO" id="GO:0000976">
    <property type="term" value="F:transcription cis-regulatory region binding"/>
    <property type="evidence" value="ECO:0007669"/>
    <property type="project" value="TreeGrafter"/>
</dbReference>
<evidence type="ECO:0000313" key="6">
    <source>
        <dbReference type="EMBL" id="RXQ95030.1"/>
    </source>
</evidence>
<evidence type="ECO:0000256" key="1">
    <source>
        <dbReference type="ARBA" id="ARBA00023015"/>
    </source>
</evidence>
<dbReference type="InterPro" id="IPR050109">
    <property type="entry name" value="HTH-type_TetR-like_transc_reg"/>
</dbReference>
<comment type="caution">
    <text evidence="6">The sequence shown here is derived from an EMBL/GenBank/DDBJ whole genome shotgun (WGS) entry which is preliminary data.</text>
</comment>
<accession>A0A4Q1JLQ2</accession>
<evidence type="ECO:0000313" key="7">
    <source>
        <dbReference type="Proteomes" id="UP000289703"/>
    </source>
</evidence>
<dbReference type="PROSITE" id="PS50977">
    <property type="entry name" value="HTH_TETR_2"/>
    <property type="match status" value="1"/>
</dbReference>
<dbReference type="Pfam" id="PF00440">
    <property type="entry name" value="TetR_N"/>
    <property type="match status" value="1"/>
</dbReference>
<keyword evidence="2 4" id="KW-0238">DNA-binding</keyword>
<dbReference type="PANTHER" id="PTHR30055:SF234">
    <property type="entry name" value="HTH-TYPE TRANSCRIPTIONAL REGULATOR BETI"/>
    <property type="match status" value="1"/>
</dbReference>
<dbReference type="InterPro" id="IPR001647">
    <property type="entry name" value="HTH_TetR"/>
</dbReference>
<organism evidence="6 7">
    <name type="scientific">Ancylomarina salipaludis</name>
    <dbReference type="NCBI Taxonomy" id="2501299"/>
    <lineage>
        <taxon>Bacteria</taxon>
        <taxon>Pseudomonadati</taxon>
        <taxon>Bacteroidota</taxon>
        <taxon>Bacteroidia</taxon>
        <taxon>Marinilabiliales</taxon>
        <taxon>Marinifilaceae</taxon>
        <taxon>Ancylomarina</taxon>
    </lineage>
</organism>
<dbReference type="Gene3D" id="1.10.357.10">
    <property type="entry name" value="Tetracycline Repressor, domain 2"/>
    <property type="match status" value="1"/>
</dbReference>
<dbReference type="SUPFAM" id="SSF46689">
    <property type="entry name" value="Homeodomain-like"/>
    <property type="match status" value="1"/>
</dbReference>
<keyword evidence="1" id="KW-0805">Transcription regulation</keyword>
<dbReference type="EMBL" id="SAXA01000006">
    <property type="protein sequence ID" value="RXQ95030.1"/>
    <property type="molecule type" value="Genomic_DNA"/>
</dbReference>
<dbReference type="Proteomes" id="UP000289703">
    <property type="component" value="Unassembled WGS sequence"/>
</dbReference>
<keyword evidence="3" id="KW-0804">Transcription</keyword>
<feature type="domain" description="HTH tetR-type" evidence="5">
    <location>
        <begin position="2"/>
        <end position="62"/>
    </location>
</feature>